<keyword evidence="10" id="KW-0406">Ion transport</keyword>
<dbReference type="GO" id="GO:0062054">
    <property type="term" value="F:fluoride channel activity"/>
    <property type="evidence" value="ECO:0007669"/>
    <property type="project" value="UniProtKB-UniRule"/>
</dbReference>
<comment type="subcellular location">
    <subcellularLocation>
        <location evidence="1 10">Cell membrane</location>
        <topology evidence="1 10">Multi-pass membrane protein</topology>
    </subcellularLocation>
</comment>
<evidence type="ECO:0000256" key="4">
    <source>
        <dbReference type="ARBA" id="ARBA00022989"/>
    </source>
</evidence>
<accession>A0A235BCV8</accession>
<dbReference type="Pfam" id="PF02537">
    <property type="entry name" value="CRCB"/>
    <property type="match status" value="1"/>
</dbReference>
<keyword evidence="10" id="KW-0813">Transport</keyword>
<evidence type="ECO:0000256" key="6">
    <source>
        <dbReference type="ARBA" id="ARBA00023303"/>
    </source>
</evidence>
<feature type="transmembrane region" description="Helical" evidence="10">
    <location>
        <begin position="99"/>
        <end position="117"/>
    </location>
</feature>
<evidence type="ECO:0000313" key="11">
    <source>
        <dbReference type="EMBL" id="OYD09889.1"/>
    </source>
</evidence>
<evidence type="ECO:0000256" key="8">
    <source>
        <dbReference type="ARBA" id="ARBA00035585"/>
    </source>
</evidence>
<dbReference type="GO" id="GO:0140114">
    <property type="term" value="P:cellular detoxification of fluoride"/>
    <property type="evidence" value="ECO:0007669"/>
    <property type="project" value="UniProtKB-UniRule"/>
</dbReference>
<evidence type="ECO:0000256" key="7">
    <source>
        <dbReference type="ARBA" id="ARBA00035120"/>
    </source>
</evidence>
<reference evidence="11 12" key="1">
    <citation type="submission" date="2017-07" db="EMBL/GenBank/DDBJ databases">
        <title>The genome sequence of Paludifilum halophilum highlights mechanisms for microbial adaptation to high salt environemnts.</title>
        <authorList>
            <person name="Belbahri L."/>
        </authorList>
    </citation>
    <scope>NUCLEOTIDE SEQUENCE [LARGE SCALE GENOMIC DNA]</scope>
    <source>
        <strain evidence="11 12">DSM 102817</strain>
    </source>
</reference>
<dbReference type="EMBL" id="NOWF01000001">
    <property type="protein sequence ID" value="OYD09889.1"/>
    <property type="molecule type" value="Genomic_DNA"/>
</dbReference>
<dbReference type="Proteomes" id="UP000215459">
    <property type="component" value="Unassembled WGS sequence"/>
</dbReference>
<comment type="function">
    <text evidence="9 10">Fluoride-specific ion channel. Important for reducing fluoride concentration in the cell, thus reducing its toxicity.</text>
</comment>
<dbReference type="OrthoDB" id="9799631at2"/>
<name>A0A235BCV8_9BACL</name>
<dbReference type="InterPro" id="IPR003691">
    <property type="entry name" value="FluC"/>
</dbReference>
<dbReference type="AlphaFoldDB" id="A0A235BCV8"/>
<feature type="binding site" evidence="10">
    <location>
        <position position="78"/>
    </location>
    <ligand>
        <name>Na(+)</name>
        <dbReference type="ChEBI" id="CHEBI:29101"/>
        <note>structural</note>
    </ligand>
</feature>
<protein>
    <recommendedName>
        <fullName evidence="10">Fluoride-specific ion channel FluC</fullName>
    </recommendedName>
</protein>
<dbReference type="NCBIfam" id="TIGR00494">
    <property type="entry name" value="crcB"/>
    <property type="match status" value="1"/>
</dbReference>
<comment type="caution">
    <text evidence="11">The sequence shown here is derived from an EMBL/GenBank/DDBJ whole genome shotgun (WGS) entry which is preliminary data.</text>
</comment>
<dbReference type="RefSeq" id="WP_094262991.1">
    <property type="nucleotide sequence ID" value="NZ_NOWF01000001.1"/>
</dbReference>
<proteinExistence type="inferred from homology"/>
<evidence type="ECO:0000256" key="2">
    <source>
        <dbReference type="ARBA" id="ARBA00022475"/>
    </source>
</evidence>
<evidence type="ECO:0000256" key="3">
    <source>
        <dbReference type="ARBA" id="ARBA00022692"/>
    </source>
</evidence>
<evidence type="ECO:0000256" key="10">
    <source>
        <dbReference type="HAMAP-Rule" id="MF_00454"/>
    </source>
</evidence>
<sequence length="129" mass="13847">MNYLAVGVAGMVGALLRYAIGLLFLPDRPVHEVTFPFGTWIANGIGCFALGWFQTRVFSGLSSVWRTAIGTGLIGSFTTFSTFSVETVQLLQSGNPEMAAIYLLLSLWGGLFLAWAGGRIGRIQAKRAG</sequence>
<keyword evidence="2 10" id="KW-1003">Cell membrane</keyword>
<keyword evidence="12" id="KW-1185">Reference proteome</keyword>
<keyword evidence="3 10" id="KW-0812">Transmembrane</keyword>
<feature type="binding site" evidence="10">
    <location>
        <position position="75"/>
    </location>
    <ligand>
        <name>Na(+)</name>
        <dbReference type="ChEBI" id="CHEBI:29101"/>
        <note>structural</note>
    </ligand>
</feature>
<comment type="similarity">
    <text evidence="7 10">Belongs to the fluoride channel Fluc/FEX (TC 1.A.43) family.</text>
</comment>
<feature type="transmembrane region" description="Helical" evidence="10">
    <location>
        <begin position="65"/>
        <end position="84"/>
    </location>
</feature>
<keyword evidence="10" id="KW-0479">Metal-binding</keyword>
<keyword evidence="5 10" id="KW-0472">Membrane</keyword>
<keyword evidence="6 10" id="KW-0407">Ion channel</keyword>
<comment type="catalytic activity">
    <reaction evidence="8">
        <text>fluoride(in) = fluoride(out)</text>
        <dbReference type="Rhea" id="RHEA:76159"/>
        <dbReference type="ChEBI" id="CHEBI:17051"/>
    </reaction>
    <physiologicalReaction direction="left-to-right" evidence="8">
        <dbReference type="Rhea" id="RHEA:76160"/>
    </physiologicalReaction>
</comment>
<organism evidence="11 12">
    <name type="scientific">Paludifilum halophilum</name>
    <dbReference type="NCBI Taxonomy" id="1642702"/>
    <lineage>
        <taxon>Bacteria</taxon>
        <taxon>Bacillati</taxon>
        <taxon>Bacillota</taxon>
        <taxon>Bacilli</taxon>
        <taxon>Bacillales</taxon>
        <taxon>Thermoactinomycetaceae</taxon>
        <taxon>Paludifilum</taxon>
    </lineage>
</organism>
<dbReference type="PANTHER" id="PTHR28259">
    <property type="entry name" value="FLUORIDE EXPORT PROTEIN 1-RELATED"/>
    <property type="match status" value="1"/>
</dbReference>
<feature type="transmembrane region" description="Helical" evidence="10">
    <location>
        <begin position="35"/>
        <end position="53"/>
    </location>
</feature>
<evidence type="ECO:0000313" key="12">
    <source>
        <dbReference type="Proteomes" id="UP000215459"/>
    </source>
</evidence>
<gene>
    <name evidence="10" type="primary">fluC</name>
    <name evidence="10" type="synonym">crcB</name>
    <name evidence="11" type="ORF">CHM34_02625</name>
</gene>
<evidence type="ECO:0000256" key="5">
    <source>
        <dbReference type="ARBA" id="ARBA00023136"/>
    </source>
</evidence>
<dbReference type="GO" id="GO:0046872">
    <property type="term" value="F:metal ion binding"/>
    <property type="evidence" value="ECO:0007669"/>
    <property type="project" value="UniProtKB-KW"/>
</dbReference>
<evidence type="ECO:0000256" key="1">
    <source>
        <dbReference type="ARBA" id="ARBA00004651"/>
    </source>
</evidence>
<keyword evidence="4 10" id="KW-1133">Transmembrane helix</keyword>
<dbReference type="PANTHER" id="PTHR28259:SF1">
    <property type="entry name" value="FLUORIDE EXPORT PROTEIN 1-RELATED"/>
    <property type="match status" value="1"/>
</dbReference>
<comment type="activity regulation">
    <text evidence="10">Na(+) is not transported, but it plays an essential structural role and its presence is essential for fluoride channel function.</text>
</comment>
<dbReference type="HAMAP" id="MF_00454">
    <property type="entry name" value="FluC"/>
    <property type="match status" value="1"/>
</dbReference>
<keyword evidence="10" id="KW-0915">Sodium</keyword>
<dbReference type="GO" id="GO:0005886">
    <property type="term" value="C:plasma membrane"/>
    <property type="evidence" value="ECO:0007669"/>
    <property type="project" value="UniProtKB-SubCell"/>
</dbReference>
<evidence type="ECO:0000256" key="9">
    <source>
        <dbReference type="ARBA" id="ARBA00049940"/>
    </source>
</evidence>